<name>A0A2D2B2C1_9CAUL</name>
<dbReference type="AlphaFoldDB" id="A0A2D2B2C1"/>
<dbReference type="PANTHER" id="PTHR11851">
    <property type="entry name" value="METALLOPROTEASE"/>
    <property type="match status" value="1"/>
</dbReference>
<keyword evidence="2" id="KW-0482">Metalloprotease</keyword>
<dbReference type="Gene3D" id="3.30.830.10">
    <property type="entry name" value="Metalloenzyme, LuxS/M16 peptidase-like"/>
    <property type="match status" value="4"/>
</dbReference>
<dbReference type="InterPro" id="IPR011765">
    <property type="entry name" value="Pept_M16_N"/>
</dbReference>
<sequence length="915" mass="98977">MKYKSVLTAAVLAAAFGVVAPADSWARPAAKGAPALAPLPDVNIPYTKFVLPNGLTVIVHEDRKAPIVAVNVWYHVGSKDEPQGRTGFAHLFEHLMFNGSENADEDWFKALEQVGATDLNGTTNTDRTNYFQNVPTAALDQVLWLEADRMGRLLGAVTQAKLDEQRGVVQNEKREGDNEPYAVAWDLITTNTYRQDHPYGHTVIGSMEDLDAAKLEDVHAWFKKYYGPANATLVLAGDISPAEARKKVEAYFGDLPSGPPVPRQTAWPAKRTGEQRATAQDRVPQPRLYKVWNVPEAGAADTDYLALLSDVLASDKSARLYERFVLKEQTATSVSAYVSEGELGSTFGIVVTVKPGGDIDAVEKAVDAELAKLLKEGPTEAELARIKTSRVDGFIRGVERIGGFGGKSDLLAQSQVFHGSPDAWKQSLNRYRGASVADLKAAGNRWLTDGVFSLQITPFTARETGSAAAPPRPAVGQIAAPVFDSYQRAKLTNGVDVVFARRTAVPTIDLTLIMPTTSSSRTGLAGMTLDMMDEGTATRDTIAISREQTELGAQISTTGGMLYNYASLSALAPRLEPSLDLFVDILRNPAFREADIDRLKKLRIASLKQSRQQPNAMANRVLFPRVYGVDHPYGRLITEQTIDALNRDALTAYHQQWIKPQGATLVVVGDTTLEQILPLLEKRFGTWTAAPPPARAEIPPAAPKPGVYLIDKPGAVQSVLTAAFPMAPRVEAEQPATEVMNNTFGGAFVSRLNMNLREDKHWSYGAFSFVNGSIGPRAFVASTSVQTDKTGPSLVEMKKEFADIVGSRPVTASELAKSQDDLVRSLPGFWETASAVSSSLGQIVTLGLPADHFTTYPKRVRDVTAAEATAAARKAIHPDQAVWVIVGDRAKIEKEVRAAGLGSVTVVDADGNPVP</sequence>
<dbReference type="EMBL" id="CP024201">
    <property type="protein sequence ID" value="ATQ44409.1"/>
    <property type="molecule type" value="Genomic_DNA"/>
</dbReference>
<feature type="chain" id="PRO_5013568406" evidence="4">
    <location>
        <begin position="21"/>
        <end position="915"/>
    </location>
</feature>
<dbReference type="KEGG" id="cmb:CSW64_19475"/>
<dbReference type="Proteomes" id="UP000228945">
    <property type="component" value="Chromosome"/>
</dbReference>
<keyword evidence="2" id="KW-0645">Protease</keyword>
<dbReference type="GO" id="GO:0046872">
    <property type="term" value="F:metal ion binding"/>
    <property type="evidence" value="ECO:0007669"/>
    <property type="project" value="InterPro"/>
</dbReference>
<dbReference type="RefSeq" id="WP_099623657.1">
    <property type="nucleotide sequence ID" value="NZ_CP024201.1"/>
</dbReference>
<feature type="domain" description="Peptidase M16 C-terminal" evidence="6">
    <location>
        <begin position="645"/>
        <end position="819"/>
    </location>
</feature>
<feature type="domain" description="Peptidase M16 C-terminal" evidence="6">
    <location>
        <begin position="215"/>
        <end position="388"/>
    </location>
</feature>
<feature type="region of interest" description="Disordered" evidence="3">
    <location>
        <begin position="253"/>
        <end position="282"/>
    </location>
</feature>
<evidence type="ECO:0000256" key="2">
    <source>
        <dbReference type="ARBA" id="ARBA00023049"/>
    </source>
</evidence>
<dbReference type="SUPFAM" id="SSF63411">
    <property type="entry name" value="LuxS/MPP-like metallohydrolase"/>
    <property type="match status" value="4"/>
</dbReference>
<evidence type="ECO:0000313" key="7">
    <source>
        <dbReference type="EMBL" id="ATQ44409.1"/>
    </source>
</evidence>
<proteinExistence type="inferred from homology"/>
<keyword evidence="2" id="KW-0378">Hydrolase</keyword>
<dbReference type="PANTHER" id="PTHR11851:SF49">
    <property type="entry name" value="MITOCHONDRIAL-PROCESSING PEPTIDASE SUBUNIT ALPHA"/>
    <property type="match status" value="1"/>
</dbReference>
<evidence type="ECO:0000259" key="5">
    <source>
        <dbReference type="Pfam" id="PF00675"/>
    </source>
</evidence>
<accession>A0A2D2B2C1</accession>
<keyword evidence="8" id="KW-1185">Reference proteome</keyword>
<comment type="similarity">
    <text evidence="1">Belongs to the peptidase M16 family.</text>
</comment>
<gene>
    <name evidence="7" type="ORF">CSW64_19475</name>
</gene>
<evidence type="ECO:0000313" key="8">
    <source>
        <dbReference type="Proteomes" id="UP000228945"/>
    </source>
</evidence>
<feature type="signal peptide" evidence="4">
    <location>
        <begin position="1"/>
        <end position="20"/>
    </location>
</feature>
<keyword evidence="4" id="KW-0732">Signal</keyword>
<feature type="domain" description="Peptidase M16 N-terminal" evidence="5">
    <location>
        <begin position="57"/>
        <end position="197"/>
    </location>
</feature>
<reference evidence="7 8" key="1">
    <citation type="submission" date="2017-10" db="EMBL/GenBank/DDBJ databases">
        <title>Genome sequence of Caulobacter mirabilis FWC38.</title>
        <authorList>
            <person name="Fiebig A."/>
            <person name="Crosson S."/>
        </authorList>
    </citation>
    <scope>NUCLEOTIDE SEQUENCE [LARGE SCALE GENOMIC DNA]</scope>
    <source>
        <strain evidence="7 8">FWC 38</strain>
    </source>
</reference>
<dbReference type="OrthoDB" id="9811314at2"/>
<dbReference type="InterPro" id="IPR011249">
    <property type="entry name" value="Metalloenz_LuxS/M16"/>
</dbReference>
<protein>
    <submittedName>
        <fullName evidence="7">Peptidase M16</fullName>
    </submittedName>
</protein>
<evidence type="ECO:0000256" key="3">
    <source>
        <dbReference type="SAM" id="MobiDB-lite"/>
    </source>
</evidence>
<organism evidence="7 8">
    <name type="scientific">Caulobacter mirabilis</name>
    <dbReference type="NCBI Taxonomy" id="69666"/>
    <lineage>
        <taxon>Bacteria</taxon>
        <taxon>Pseudomonadati</taxon>
        <taxon>Pseudomonadota</taxon>
        <taxon>Alphaproteobacteria</taxon>
        <taxon>Caulobacterales</taxon>
        <taxon>Caulobacteraceae</taxon>
        <taxon>Caulobacter</taxon>
    </lineage>
</organism>
<dbReference type="Pfam" id="PF05193">
    <property type="entry name" value="Peptidase_M16_C"/>
    <property type="match status" value="2"/>
</dbReference>
<evidence type="ECO:0000259" key="6">
    <source>
        <dbReference type="Pfam" id="PF05193"/>
    </source>
</evidence>
<dbReference type="Pfam" id="PF00675">
    <property type="entry name" value="Peptidase_M16"/>
    <property type="match status" value="1"/>
</dbReference>
<dbReference type="InterPro" id="IPR007863">
    <property type="entry name" value="Peptidase_M16_C"/>
</dbReference>
<evidence type="ECO:0000256" key="4">
    <source>
        <dbReference type="SAM" id="SignalP"/>
    </source>
</evidence>
<dbReference type="InterPro" id="IPR050361">
    <property type="entry name" value="MPP/UQCRC_Complex"/>
</dbReference>
<evidence type="ECO:0000256" key="1">
    <source>
        <dbReference type="ARBA" id="ARBA00007261"/>
    </source>
</evidence>